<dbReference type="VEuPathDB" id="PiroplasmaDB:Bdiv_027530c"/>
<organism evidence="6">
    <name type="scientific">Babesia divergens</name>
    <dbReference type="NCBI Taxonomy" id="32595"/>
    <lineage>
        <taxon>Eukaryota</taxon>
        <taxon>Sar</taxon>
        <taxon>Alveolata</taxon>
        <taxon>Apicomplexa</taxon>
        <taxon>Aconoidasida</taxon>
        <taxon>Piroplasmida</taxon>
        <taxon>Babesiidae</taxon>
        <taxon>Babesia</taxon>
    </lineage>
</organism>
<evidence type="ECO:0000256" key="2">
    <source>
        <dbReference type="ARBA" id="ARBA00015800"/>
    </source>
</evidence>
<evidence type="ECO:0000256" key="1">
    <source>
        <dbReference type="ARBA" id="ARBA00012678"/>
    </source>
</evidence>
<dbReference type="InterPro" id="IPR001093">
    <property type="entry name" value="IMP_DH_GMPRt"/>
</dbReference>
<dbReference type="AlphaFoldDB" id="A0A0D6DQK5"/>
<dbReference type="CDD" id="cd00381">
    <property type="entry name" value="IMPDH"/>
    <property type="match status" value="1"/>
</dbReference>
<name>A0A0D6DQK5_BABDI</name>
<evidence type="ECO:0000313" key="7">
    <source>
        <dbReference type="EMBL" id="KAK1934745.1"/>
    </source>
</evidence>
<gene>
    <name evidence="6" type="primary">gmp</name>
    <name evidence="7" type="ORF">X943_000794</name>
</gene>
<dbReference type="SMART" id="SM01240">
    <property type="entry name" value="IMPDH"/>
    <property type="match status" value="1"/>
</dbReference>
<evidence type="ECO:0000313" key="6">
    <source>
        <dbReference type="EMBL" id="CCX35041.1"/>
    </source>
</evidence>
<dbReference type="EMBL" id="HF969319">
    <property type="protein sequence ID" value="CCX35041.1"/>
    <property type="molecule type" value="mRNA"/>
</dbReference>
<keyword evidence="8" id="KW-1185">Reference proteome</keyword>
<dbReference type="PANTHER" id="PTHR43170:SF5">
    <property type="entry name" value="GMP REDUCTASE"/>
    <property type="match status" value="1"/>
</dbReference>
<dbReference type="GO" id="GO:0005829">
    <property type="term" value="C:cytosol"/>
    <property type="evidence" value="ECO:0007669"/>
    <property type="project" value="TreeGrafter"/>
</dbReference>
<evidence type="ECO:0000256" key="3">
    <source>
        <dbReference type="ARBA" id="ARBA00022857"/>
    </source>
</evidence>
<dbReference type="GO" id="GO:0003920">
    <property type="term" value="F:GMP reductase activity"/>
    <property type="evidence" value="ECO:0007669"/>
    <property type="project" value="UniProtKB-EC"/>
</dbReference>
<sequence length="320" mass="35070">MEAFDFQDIMLVPKKCVLATRADANVTAKLGKRTFKLPLIPANMPSVMNDKIATELAQKGYFYVMHRFDIDIVAFAGRMHEDGIYISISIGVRDEFYDVINDLKEINIIPDYITIDLAHGHTNAMRDMLAHIRSTLGNDVFVIAGNVATPEAVRDLESWGADATKIGIGPGYVCSTSIRTGFGTRNWQLSAIQACAKAAKKVVIADGGLRTSGDIVKAIHMGADWVMSGYFVAGCTQAPGETQMNNGVMMKRYYGNASSMNKQSNHRVEGTSVIVPCQGSIFDKLTEIEQDLQSAVSFAGGTRLTDVRDVEHVFVRRSCE</sequence>
<dbReference type="Gene3D" id="3.20.20.70">
    <property type="entry name" value="Aldolase class I"/>
    <property type="match status" value="1"/>
</dbReference>
<dbReference type="PANTHER" id="PTHR43170">
    <property type="entry name" value="GMP REDUCTASE"/>
    <property type="match status" value="1"/>
</dbReference>
<dbReference type="GO" id="GO:1902560">
    <property type="term" value="C:GMP reductase complex"/>
    <property type="evidence" value="ECO:0007669"/>
    <property type="project" value="InterPro"/>
</dbReference>
<accession>A0A0D6DQK5</accession>
<evidence type="ECO:0000313" key="8">
    <source>
        <dbReference type="Proteomes" id="UP001195914"/>
    </source>
</evidence>
<feature type="domain" description="IMP dehydrogenase/GMP reductase" evidence="5">
    <location>
        <begin position="4"/>
        <end position="317"/>
    </location>
</feature>
<dbReference type="NCBIfam" id="NF003966">
    <property type="entry name" value="PRK05458.1"/>
    <property type="match status" value="1"/>
</dbReference>
<dbReference type="HAMAP" id="MF_01511">
    <property type="entry name" value="GMP_reduct_type2"/>
    <property type="match status" value="1"/>
</dbReference>
<dbReference type="EMBL" id="JAHBMH010000062">
    <property type="protein sequence ID" value="KAK1934745.1"/>
    <property type="molecule type" value="Genomic_DNA"/>
</dbReference>
<protein>
    <recommendedName>
        <fullName evidence="2">GMP reductase</fullName>
        <ecNumber evidence="1">1.7.1.7</ecNumber>
    </recommendedName>
</protein>
<dbReference type="EC" id="1.7.1.7" evidence="1"/>
<dbReference type="PIRSF" id="PIRSF036500">
    <property type="entry name" value="GMP_red_Firmic"/>
    <property type="match status" value="1"/>
</dbReference>
<dbReference type="InterPro" id="IPR050139">
    <property type="entry name" value="GMP_reductase"/>
</dbReference>
<evidence type="ECO:0000256" key="4">
    <source>
        <dbReference type="ARBA" id="ARBA00023002"/>
    </source>
</evidence>
<dbReference type="GO" id="GO:0006163">
    <property type="term" value="P:purine nucleotide metabolic process"/>
    <property type="evidence" value="ECO:0007669"/>
    <property type="project" value="InterPro"/>
</dbReference>
<reference evidence="6" key="3">
    <citation type="submission" date="2015-03" db="EMBL/GenBank/DDBJ databases">
        <title>Babesia divergens GMP (guanosine monophosphate reductase) putative, cds complete.</title>
        <authorList>
            <person name="Gonzalez L.M."/>
            <person name="Montero E."/>
        </authorList>
    </citation>
    <scope>NUCLEOTIDE SEQUENCE</scope>
    <source>
        <strain evidence="6">Bd Rouen 1986</strain>
    </source>
</reference>
<dbReference type="InterPro" id="IPR013785">
    <property type="entry name" value="Aldolase_TIM"/>
</dbReference>
<keyword evidence="4" id="KW-0560">Oxidoreductase</keyword>
<reference evidence="7" key="4">
    <citation type="submission" date="2021-05" db="EMBL/GenBank/DDBJ databases">
        <authorList>
            <person name="Pain A."/>
        </authorList>
    </citation>
    <scope>NUCLEOTIDE SEQUENCE</scope>
    <source>
        <strain evidence="7">1802A</strain>
    </source>
</reference>
<dbReference type="InterPro" id="IPR005994">
    <property type="entry name" value="GuaC_type_2"/>
</dbReference>
<dbReference type="Proteomes" id="UP001195914">
    <property type="component" value="Unassembled WGS sequence"/>
</dbReference>
<reference evidence="6" key="1">
    <citation type="submission" date="2013-04" db="EMBL/GenBank/DDBJ databases">
        <authorList>
            <person name="Gonzalez L."/>
        </authorList>
    </citation>
    <scope>NUCLEOTIDE SEQUENCE</scope>
    <source>
        <strain evidence="6">Bd Rouen 1986</strain>
    </source>
</reference>
<dbReference type="Pfam" id="PF00478">
    <property type="entry name" value="IMPDH"/>
    <property type="match status" value="1"/>
</dbReference>
<dbReference type="SUPFAM" id="SSF51412">
    <property type="entry name" value="Inosine monophosphate dehydrogenase (IMPDH)"/>
    <property type="match status" value="1"/>
</dbReference>
<proteinExistence type="evidence at transcript level"/>
<reference evidence="7" key="2">
    <citation type="journal article" date="2014" name="Nucleic Acids Res.">
        <title>The evolutionary dynamics of variant antigen genes in Babesia reveal a history of genomic innovation underlying host-parasite interaction.</title>
        <authorList>
            <person name="Jackson A.P."/>
            <person name="Otto T.D."/>
            <person name="Darby A."/>
            <person name="Ramaprasad A."/>
            <person name="Xia D."/>
            <person name="Echaide I.E."/>
            <person name="Farber M."/>
            <person name="Gahlot S."/>
            <person name="Gamble J."/>
            <person name="Gupta D."/>
            <person name="Gupta Y."/>
            <person name="Jackson L."/>
            <person name="Malandrin L."/>
            <person name="Malas T.B."/>
            <person name="Moussa E."/>
            <person name="Nair M."/>
            <person name="Reid A.J."/>
            <person name="Sanders M."/>
            <person name="Sharma J."/>
            <person name="Tracey A."/>
            <person name="Quail M.A."/>
            <person name="Weir W."/>
            <person name="Wastling J.M."/>
            <person name="Hall N."/>
            <person name="Willadsen P."/>
            <person name="Lingelbach K."/>
            <person name="Shiels B."/>
            <person name="Tait A."/>
            <person name="Berriman M."/>
            <person name="Allred D.R."/>
            <person name="Pain A."/>
        </authorList>
    </citation>
    <scope>NUCLEOTIDE SEQUENCE</scope>
    <source>
        <strain evidence="7">1802A</strain>
    </source>
</reference>
<keyword evidence="3" id="KW-0521">NADP</keyword>
<evidence type="ECO:0000259" key="5">
    <source>
        <dbReference type="Pfam" id="PF00478"/>
    </source>
</evidence>